<feature type="transmembrane region" description="Helical" evidence="2">
    <location>
        <begin position="403"/>
        <end position="424"/>
    </location>
</feature>
<gene>
    <name evidence="3" type="ORF">H9847_08535</name>
</gene>
<protein>
    <submittedName>
        <fullName evidence="3">Uncharacterized protein</fullName>
    </submittedName>
</protein>
<keyword evidence="2" id="KW-1133">Transmembrane helix</keyword>
<evidence type="ECO:0000313" key="4">
    <source>
        <dbReference type="Proteomes" id="UP000733611"/>
    </source>
</evidence>
<feature type="compositionally biased region" description="Basic and acidic residues" evidence="1">
    <location>
        <begin position="714"/>
        <end position="724"/>
    </location>
</feature>
<evidence type="ECO:0000313" key="3">
    <source>
        <dbReference type="EMBL" id="MBU3844890.1"/>
    </source>
</evidence>
<evidence type="ECO:0000256" key="1">
    <source>
        <dbReference type="SAM" id="MobiDB-lite"/>
    </source>
</evidence>
<name>A0A948TH10_9GAMM</name>
<sequence>MRSGFLVLVALLALMGVALPLWGMYSSGAWYELWQQYGLLVLVTYVVGLVPFVLITVLTSSYRLKSLLTAIYLLALTFAIIIGPLSAHVSTQLSLGAVVCSVIAWRLFSLWCFFHYYLRAMQRFAQMSDLDSLEHDLAALARRRVSTSLWVNISGYLITFHDFLTVVIPFKRAFDGDFFAILQLQQAVQGREAAYKQAQEALSPRQRWWQRTFGAHSHLQDDFLHVLDNMLVALKYFNYERHKLREAALAPQSAEVYFHSSVASTDTDVAPVDATPAPASVAATAVSAGATNATAGATVAATVAVGQSVPTGQRQGVSAAVPDNAKWDEKLEQRLASNDYQLTAEQEQMLQLVLHMLWMMSAENPNVQRTAAAAPAQRIVNFEVGTALLGFVGVWRVEIRYRLLAMVWPFICFFLSLLALWGLLQSANVTALFELLGAFTDSERLLSAYSLWLSLLLLTVFTGLVLMVASMGLTGIEPYLRQHALKIQLMMLVLYVLLAGTFVLKGGAWHLFWQVHADLEQVAQGTEGLEQSQVFLSPKVLVTNIGEPMGSDFKTVRRFGGIGEDTGNRWEIFRLPRDVWLPWDPLHVFNEKKSVTWNYDNARQYLLFYTSNLHIVVYAQQVPFTSEQVVKPELLQRLQSRTAGSATVTAAPDAEADAAGQHTRVENAMPASQDQEEQAQQQPQQQYRLRMNFDDIVERLQQQQKPLKPQLPQEHVEDAHKSKESQLMPVSEAHAADRRDSLLPSPATMEGDAADDDKPWLKTEGPTNYEAPQPVHPHADQPHVLPASTTIRTRPPVLVPTPQEQAQKHAQPPE</sequence>
<feature type="transmembrane region" description="Helical" evidence="2">
    <location>
        <begin position="67"/>
        <end position="87"/>
    </location>
</feature>
<keyword evidence="2" id="KW-0472">Membrane</keyword>
<keyword evidence="2" id="KW-0812">Transmembrane</keyword>
<organism evidence="3 4">
    <name type="scientific">Candidatus Anaerobiospirillum pullicola</name>
    <dbReference type="NCBI Taxonomy" id="2838451"/>
    <lineage>
        <taxon>Bacteria</taxon>
        <taxon>Pseudomonadati</taxon>
        <taxon>Pseudomonadota</taxon>
        <taxon>Gammaproteobacteria</taxon>
        <taxon>Aeromonadales</taxon>
        <taxon>Succinivibrionaceae</taxon>
        <taxon>Anaerobiospirillum</taxon>
    </lineage>
</organism>
<reference evidence="3" key="2">
    <citation type="submission" date="2021-04" db="EMBL/GenBank/DDBJ databases">
        <authorList>
            <person name="Gilroy R."/>
        </authorList>
    </citation>
    <scope>NUCLEOTIDE SEQUENCE</scope>
    <source>
        <strain evidence="3">378</strain>
    </source>
</reference>
<evidence type="ECO:0000256" key="2">
    <source>
        <dbReference type="SAM" id="Phobius"/>
    </source>
</evidence>
<feature type="transmembrane region" description="Helical" evidence="2">
    <location>
        <begin position="34"/>
        <end position="55"/>
    </location>
</feature>
<feature type="transmembrane region" description="Helical" evidence="2">
    <location>
        <begin position="489"/>
        <end position="513"/>
    </location>
</feature>
<feature type="transmembrane region" description="Helical" evidence="2">
    <location>
        <begin position="93"/>
        <end position="118"/>
    </location>
</feature>
<comment type="caution">
    <text evidence="3">The sequence shown here is derived from an EMBL/GenBank/DDBJ whole genome shotgun (WGS) entry which is preliminary data.</text>
</comment>
<dbReference type="AlphaFoldDB" id="A0A948TH10"/>
<reference evidence="3" key="1">
    <citation type="journal article" date="2021" name="PeerJ">
        <title>Extensive microbial diversity within the chicken gut microbiome revealed by metagenomics and culture.</title>
        <authorList>
            <person name="Gilroy R."/>
            <person name="Ravi A."/>
            <person name="Getino M."/>
            <person name="Pursley I."/>
            <person name="Horton D.L."/>
            <person name="Alikhan N.F."/>
            <person name="Baker D."/>
            <person name="Gharbi K."/>
            <person name="Hall N."/>
            <person name="Watson M."/>
            <person name="Adriaenssens E.M."/>
            <person name="Foster-Nyarko E."/>
            <person name="Jarju S."/>
            <person name="Secka A."/>
            <person name="Antonio M."/>
            <person name="Oren A."/>
            <person name="Chaudhuri R.R."/>
            <person name="La Ragione R."/>
            <person name="Hildebrand F."/>
            <person name="Pallen M.J."/>
        </authorList>
    </citation>
    <scope>NUCLEOTIDE SEQUENCE</scope>
    <source>
        <strain evidence="3">378</strain>
    </source>
</reference>
<dbReference type="Proteomes" id="UP000733611">
    <property type="component" value="Unassembled WGS sequence"/>
</dbReference>
<dbReference type="EMBL" id="JAHLFE010000176">
    <property type="protein sequence ID" value="MBU3844890.1"/>
    <property type="molecule type" value="Genomic_DNA"/>
</dbReference>
<feature type="compositionally biased region" description="Low complexity" evidence="1">
    <location>
        <begin position="704"/>
        <end position="713"/>
    </location>
</feature>
<accession>A0A948TH10</accession>
<feature type="transmembrane region" description="Helical" evidence="2">
    <location>
        <begin position="449"/>
        <end position="469"/>
    </location>
</feature>
<proteinExistence type="predicted"/>
<feature type="region of interest" description="Disordered" evidence="1">
    <location>
        <begin position="704"/>
        <end position="814"/>
    </location>
</feature>